<evidence type="ECO:0000313" key="9">
    <source>
        <dbReference type="EMBL" id="MBY4798068.1"/>
    </source>
</evidence>
<reference evidence="9 10" key="1">
    <citation type="submission" date="2021-08" db="EMBL/GenBank/DDBJ databases">
        <title>Collinsella faecalis sp. nov. isolated from swine faeces.</title>
        <authorList>
            <person name="Oh B.S."/>
            <person name="Lee J.H."/>
        </authorList>
    </citation>
    <scope>NUCLEOTIDE SEQUENCE [LARGE SCALE GENOMIC DNA]</scope>
    <source>
        <strain evidence="9 10">AGMB00827</strain>
    </source>
</reference>
<dbReference type="EMBL" id="JAIMFO010000007">
    <property type="protein sequence ID" value="MBY4798068.1"/>
    <property type="molecule type" value="Genomic_DNA"/>
</dbReference>
<comment type="caution">
    <text evidence="9">The sequence shown here is derived from an EMBL/GenBank/DDBJ whole genome shotgun (WGS) entry which is preliminary data.</text>
</comment>
<feature type="transmembrane region" description="Helical" evidence="8">
    <location>
        <begin position="138"/>
        <end position="159"/>
    </location>
</feature>
<feature type="transmembrane region" description="Helical" evidence="8">
    <location>
        <begin position="113"/>
        <end position="132"/>
    </location>
</feature>
<evidence type="ECO:0000256" key="3">
    <source>
        <dbReference type="ARBA" id="ARBA00022475"/>
    </source>
</evidence>
<accession>A0ABS7MLY3</accession>
<protein>
    <submittedName>
        <fullName evidence="9">Rod shape-determining protein MreD</fullName>
    </submittedName>
</protein>
<keyword evidence="4 8" id="KW-0812">Transmembrane</keyword>
<dbReference type="NCBIfam" id="TIGR03426">
    <property type="entry name" value="shape_MreD"/>
    <property type="match status" value="1"/>
</dbReference>
<evidence type="ECO:0000313" key="10">
    <source>
        <dbReference type="Proteomes" id="UP000700908"/>
    </source>
</evidence>
<evidence type="ECO:0000256" key="5">
    <source>
        <dbReference type="ARBA" id="ARBA00022960"/>
    </source>
</evidence>
<evidence type="ECO:0000256" key="7">
    <source>
        <dbReference type="ARBA" id="ARBA00023136"/>
    </source>
</evidence>
<evidence type="ECO:0000256" key="4">
    <source>
        <dbReference type="ARBA" id="ARBA00022692"/>
    </source>
</evidence>
<proteinExistence type="inferred from homology"/>
<dbReference type="InterPro" id="IPR007227">
    <property type="entry name" value="Cell_shape_determining_MreD"/>
</dbReference>
<name>A0ABS7MLY3_9ACTN</name>
<keyword evidence="7 8" id="KW-0472">Membrane</keyword>
<keyword evidence="3" id="KW-1003">Cell membrane</keyword>
<comment type="subcellular location">
    <subcellularLocation>
        <location evidence="1">Cell membrane</location>
        <topology evidence="1">Multi-pass membrane protein</topology>
    </subcellularLocation>
</comment>
<comment type="similarity">
    <text evidence="2">Belongs to the MreD family.</text>
</comment>
<feature type="transmembrane region" description="Helical" evidence="8">
    <location>
        <begin position="71"/>
        <end position="92"/>
    </location>
</feature>
<gene>
    <name evidence="9" type="primary">mreD</name>
    <name evidence="9" type="ORF">K6V98_06885</name>
</gene>
<keyword evidence="10" id="KW-1185">Reference proteome</keyword>
<evidence type="ECO:0000256" key="6">
    <source>
        <dbReference type="ARBA" id="ARBA00022989"/>
    </source>
</evidence>
<dbReference type="Pfam" id="PF04093">
    <property type="entry name" value="MreD"/>
    <property type="match status" value="1"/>
</dbReference>
<keyword evidence="6 8" id="KW-1133">Transmembrane helix</keyword>
<organism evidence="9 10">
    <name type="scientific">Collinsella ureilytica</name>
    <dbReference type="NCBI Taxonomy" id="2869515"/>
    <lineage>
        <taxon>Bacteria</taxon>
        <taxon>Bacillati</taxon>
        <taxon>Actinomycetota</taxon>
        <taxon>Coriobacteriia</taxon>
        <taxon>Coriobacteriales</taxon>
        <taxon>Coriobacteriaceae</taxon>
        <taxon>Collinsella</taxon>
    </lineage>
</organism>
<dbReference type="Proteomes" id="UP000700908">
    <property type="component" value="Unassembled WGS sequence"/>
</dbReference>
<feature type="transmembrane region" description="Helical" evidence="8">
    <location>
        <begin position="41"/>
        <end position="65"/>
    </location>
</feature>
<evidence type="ECO:0000256" key="1">
    <source>
        <dbReference type="ARBA" id="ARBA00004651"/>
    </source>
</evidence>
<sequence>MAGLGEFNARTLKRVAPYMLAGLLQAGLIPHISLFGGRPDLLVAVVCAQACGMAPGTAACIGFACGLLSDLLGAAPIGVTPLFLSLAAFILATSSKSIALGMTSEGIRLSTTSSAAVMLVSSVAMLALGVLVDPVHAILVTGLVSAVLTALTSILFLTLGSPREGRQGFSARPRTGTRYRVLG</sequence>
<evidence type="ECO:0000256" key="8">
    <source>
        <dbReference type="SAM" id="Phobius"/>
    </source>
</evidence>
<keyword evidence="5" id="KW-0133">Cell shape</keyword>
<feature type="transmembrane region" description="Helical" evidence="8">
    <location>
        <begin position="15"/>
        <end position="34"/>
    </location>
</feature>
<evidence type="ECO:0000256" key="2">
    <source>
        <dbReference type="ARBA" id="ARBA00007776"/>
    </source>
</evidence>
<dbReference type="RefSeq" id="WP_222199774.1">
    <property type="nucleotide sequence ID" value="NZ_JAIMFO010000007.1"/>
</dbReference>